<dbReference type="Pfam" id="PF13960">
    <property type="entry name" value="DUF4218"/>
    <property type="match status" value="1"/>
</dbReference>
<dbReference type="PANTHER" id="PTHR10775:SF185">
    <property type="entry name" value="OS08G0208400 PROTEIN"/>
    <property type="match status" value="1"/>
</dbReference>
<dbReference type="Pfam" id="PF02992">
    <property type="entry name" value="Transposase_21"/>
    <property type="match status" value="1"/>
</dbReference>
<sequence length="865" mass="99863">MSVDKSWLKNPNRSSEEYNNGLNSFLEMCKTRVDERGFVFCPCAKDQNSVMLSWVKVKFHLYAWGFDRSYSDWVYHGERSNPQVVVVDDVASGNDMVGVIEDLMEEDINLNEGNLGTENNDVCDDFEDLLNEVRSELYPGCTKFSSLDFLAKLMHIKVKNKWTNSSFDELLELLRSSHPKGNKIPPSHYIAKKTLKKIGLGYESIHVCKNDCALFWKEHRLLQNCPVCNESRWVDTNTKGKKVAHKVLRYFPLTPRLRRLYCSRHTAKDMVWHSTGRSEEGTMRHPVDGSSWKEFDRKYPTFAKEPRNVRLGLAADGFNPFGNMSSAHSTWPVVLTTYNLPPWLCMKESSFMLSLLIPGPKSPGKDMDIFLRPLVDELNHLWKTSVRTKDAATNTIFTMKAALLWTINDFPAHSSLSGWSGQGYKACPTCNEDTPSMRVTNKVVYVGHRRFLDANHPWRTNLDFNGEPDTRSPPKIFSDADIQAQLDRLLPRLPGKHPGFGGVTRKREEFELNWSKQSIFFELDYWSSLPLKHNLDVMHIERNVCDSLLGTLLMNDKTKDTANARVDLQKLNIRKTLWLKKNTKGKLCKPHPKYSFQVSDQKLFCEFIKGVKLPDGFGSNISKRVTDNNTNISGLKSHDCHILMQRLMPIGVRGFLTKDTHTPIVDLCMFFKQLCSRTLLVEDMKKAKVSILAILCQLELIYPPAFFDIMVHLVLHLPDEAILGGPVCMRWMYPFERYMKKLKNYVRNKARPEGCIAEGYVAEEALLFCSRYLRDVETQFNRLDRNEDVIVEKRKLWVLHYYLQLVMTTMEETKQELSHTKRDLLEAMQLGRDVKDLDIKWGTLSLEIDLLEHTANVIRMNLMQQ</sequence>
<dbReference type="EMBL" id="JAUHHV010000008">
    <property type="protein sequence ID" value="KAK1414527.1"/>
    <property type="molecule type" value="Genomic_DNA"/>
</dbReference>
<gene>
    <name evidence="3" type="ORF">QVD17_30273</name>
</gene>
<proteinExistence type="predicted"/>
<dbReference type="PANTHER" id="PTHR10775">
    <property type="entry name" value="OS08G0208400 PROTEIN"/>
    <property type="match status" value="1"/>
</dbReference>
<accession>A0AAD8NMV4</accession>
<keyword evidence="4" id="KW-1185">Reference proteome</keyword>
<evidence type="ECO:0000313" key="4">
    <source>
        <dbReference type="Proteomes" id="UP001229421"/>
    </source>
</evidence>
<evidence type="ECO:0000313" key="3">
    <source>
        <dbReference type="EMBL" id="KAK1414527.1"/>
    </source>
</evidence>
<dbReference type="InterPro" id="IPR025452">
    <property type="entry name" value="DUF4218"/>
</dbReference>
<dbReference type="InterPro" id="IPR029480">
    <property type="entry name" value="Transpos_assoc"/>
</dbReference>
<organism evidence="3 4">
    <name type="scientific">Tagetes erecta</name>
    <name type="common">African marigold</name>
    <dbReference type="NCBI Taxonomy" id="13708"/>
    <lineage>
        <taxon>Eukaryota</taxon>
        <taxon>Viridiplantae</taxon>
        <taxon>Streptophyta</taxon>
        <taxon>Embryophyta</taxon>
        <taxon>Tracheophyta</taxon>
        <taxon>Spermatophyta</taxon>
        <taxon>Magnoliopsida</taxon>
        <taxon>eudicotyledons</taxon>
        <taxon>Gunneridae</taxon>
        <taxon>Pentapetalae</taxon>
        <taxon>asterids</taxon>
        <taxon>campanulids</taxon>
        <taxon>Asterales</taxon>
        <taxon>Asteraceae</taxon>
        <taxon>Asteroideae</taxon>
        <taxon>Heliantheae alliance</taxon>
        <taxon>Tageteae</taxon>
        <taxon>Tagetes</taxon>
    </lineage>
</organism>
<comment type="caution">
    <text evidence="3">The sequence shown here is derived from an EMBL/GenBank/DDBJ whole genome shotgun (WGS) entry which is preliminary data.</text>
</comment>
<reference evidence="3" key="1">
    <citation type="journal article" date="2023" name="bioRxiv">
        <title>Improved chromosome-level genome assembly for marigold (Tagetes erecta).</title>
        <authorList>
            <person name="Jiang F."/>
            <person name="Yuan L."/>
            <person name="Wang S."/>
            <person name="Wang H."/>
            <person name="Xu D."/>
            <person name="Wang A."/>
            <person name="Fan W."/>
        </authorList>
    </citation>
    <scope>NUCLEOTIDE SEQUENCE</scope>
    <source>
        <strain evidence="3">WSJ</strain>
        <tissue evidence="3">Leaf</tissue>
    </source>
</reference>
<evidence type="ECO:0000259" key="2">
    <source>
        <dbReference type="Pfam" id="PF13963"/>
    </source>
</evidence>
<dbReference type="AlphaFoldDB" id="A0AAD8NMV4"/>
<dbReference type="Proteomes" id="UP001229421">
    <property type="component" value="Unassembled WGS sequence"/>
</dbReference>
<feature type="domain" description="Transposase-associated" evidence="2">
    <location>
        <begin position="5"/>
        <end position="78"/>
    </location>
</feature>
<dbReference type="InterPro" id="IPR004242">
    <property type="entry name" value="Transposase_21"/>
</dbReference>
<dbReference type="Pfam" id="PF13963">
    <property type="entry name" value="Transpos_assoc"/>
    <property type="match status" value="1"/>
</dbReference>
<name>A0AAD8NMV4_TARER</name>
<evidence type="ECO:0008006" key="5">
    <source>
        <dbReference type="Google" id="ProtNLM"/>
    </source>
</evidence>
<feature type="domain" description="DUF4218" evidence="1">
    <location>
        <begin position="674"/>
        <end position="786"/>
    </location>
</feature>
<evidence type="ECO:0000259" key="1">
    <source>
        <dbReference type="Pfam" id="PF13960"/>
    </source>
</evidence>
<protein>
    <recommendedName>
        <fullName evidence="5">DUF4218 domain-containing protein</fullName>
    </recommendedName>
</protein>